<accession>A0A4R1ATV9</accession>
<sequence>MKTVHLQVQDIKGEVIEEGKIELANSDMLVLQAPKEMSTKQLRHIYDLAKATLESPENNVLIVPKDIEIKVLKAK</sequence>
<name>A0A4R1ATV9_9BACI</name>
<dbReference type="AlphaFoldDB" id="A0A4R1ATV9"/>
<reference evidence="1 2" key="1">
    <citation type="submission" date="2019-03" db="EMBL/GenBank/DDBJ databases">
        <authorList>
            <person name="Jensen L."/>
            <person name="Storgaard J."/>
            <person name="Sulaj E."/>
            <person name="Schramm A."/>
            <person name="Marshall I.P.G."/>
        </authorList>
    </citation>
    <scope>NUCLEOTIDE SEQUENCE [LARGE SCALE GENOMIC DNA]</scope>
    <source>
        <strain evidence="1 2">2017H2G3</strain>
    </source>
</reference>
<dbReference type="EMBL" id="SJTH01000086">
    <property type="protein sequence ID" value="TCJ01049.1"/>
    <property type="molecule type" value="Genomic_DNA"/>
</dbReference>
<proteinExistence type="predicted"/>
<protein>
    <submittedName>
        <fullName evidence="1">Uncharacterized protein</fullName>
    </submittedName>
</protein>
<gene>
    <name evidence="1" type="ORF">E0Y62_25870</name>
</gene>
<evidence type="ECO:0000313" key="2">
    <source>
        <dbReference type="Proteomes" id="UP000293846"/>
    </source>
</evidence>
<evidence type="ECO:0000313" key="1">
    <source>
        <dbReference type="EMBL" id="TCJ01049.1"/>
    </source>
</evidence>
<comment type="caution">
    <text evidence="1">The sequence shown here is derived from an EMBL/GenBank/DDBJ whole genome shotgun (WGS) entry which is preliminary data.</text>
</comment>
<dbReference type="Proteomes" id="UP000293846">
    <property type="component" value="Unassembled WGS sequence"/>
</dbReference>
<dbReference type="RefSeq" id="WP_131239366.1">
    <property type="nucleotide sequence ID" value="NZ_SJTH01000086.1"/>
</dbReference>
<organism evidence="1 2">
    <name type="scientific">Cytobacillus praedii</name>
    <dbReference type="NCBI Taxonomy" id="1742358"/>
    <lineage>
        <taxon>Bacteria</taxon>
        <taxon>Bacillati</taxon>
        <taxon>Bacillota</taxon>
        <taxon>Bacilli</taxon>
        <taxon>Bacillales</taxon>
        <taxon>Bacillaceae</taxon>
        <taxon>Cytobacillus</taxon>
    </lineage>
</organism>
<keyword evidence="2" id="KW-1185">Reference proteome</keyword>